<evidence type="ECO:0000313" key="2">
    <source>
        <dbReference type="EMBL" id="RID74327.1"/>
    </source>
</evidence>
<gene>
    <name evidence="2" type="ORF">BRARA_B01432</name>
</gene>
<proteinExistence type="predicted"/>
<reference evidence="2 3" key="1">
    <citation type="submission" date="2018-06" db="EMBL/GenBank/DDBJ databases">
        <title>WGS assembly of Brassica rapa FPsc.</title>
        <authorList>
            <person name="Bowman J."/>
            <person name="Kohchi T."/>
            <person name="Yamato K."/>
            <person name="Jenkins J."/>
            <person name="Shu S."/>
            <person name="Ishizaki K."/>
            <person name="Yamaoka S."/>
            <person name="Nishihama R."/>
            <person name="Nakamura Y."/>
            <person name="Berger F."/>
            <person name="Adam C."/>
            <person name="Aki S."/>
            <person name="Althoff F."/>
            <person name="Araki T."/>
            <person name="Arteaga-Vazquez M."/>
            <person name="Balasubrmanian S."/>
            <person name="Bauer D."/>
            <person name="Boehm C."/>
            <person name="Briginshaw L."/>
            <person name="Caballero-Perez J."/>
            <person name="Catarino B."/>
            <person name="Chen F."/>
            <person name="Chiyoda S."/>
            <person name="Chovatia M."/>
            <person name="Davies K."/>
            <person name="Delmans M."/>
            <person name="Demura T."/>
            <person name="Dierschke T."/>
            <person name="Dolan L."/>
            <person name="Dorantes-Acosta A."/>
            <person name="Eklund D."/>
            <person name="Florent S."/>
            <person name="Flores-Sandoval E."/>
            <person name="Fujiyama A."/>
            <person name="Fukuzawa H."/>
            <person name="Galik B."/>
            <person name="Grimanelli D."/>
            <person name="Grimwood J."/>
            <person name="Grossniklaus U."/>
            <person name="Hamada T."/>
            <person name="Haseloff J."/>
            <person name="Hetherington A."/>
            <person name="Higo A."/>
            <person name="Hirakawa Y."/>
            <person name="Hundley H."/>
            <person name="Ikeda Y."/>
            <person name="Inoue K."/>
            <person name="Inoue S."/>
            <person name="Ishida S."/>
            <person name="Jia Q."/>
            <person name="Kakita M."/>
            <person name="Kanazawa T."/>
            <person name="Kawai Y."/>
            <person name="Kawashima T."/>
            <person name="Kennedy M."/>
            <person name="Kinose K."/>
            <person name="Kinoshita T."/>
            <person name="Kohara Y."/>
            <person name="Koide E."/>
            <person name="Komatsu K."/>
            <person name="Kopischke S."/>
            <person name="Kubo M."/>
            <person name="Kyozuka J."/>
            <person name="Lagercrantz U."/>
            <person name="Lin S."/>
            <person name="Lindquist E."/>
            <person name="Lipzen A."/>
            <person name="Lu C."/>
            <person name="Luna E."/>
            <person name="Martienssen R."/>
            <person name="Minamino N."/>
            <person name="Mizutani M."/>
            <person name="Mizutani M."/>
            <person name="Mochizuki N."/>
            <person name="Monte I."/>
            <person name="Mosher R."/>
            <person name="Nagasaki H."/>
            <person name="Nakagami H."/>
            <person name="Naramoto S."/>
            <person name="Nishitani K."/>
            <person name="Ohtani M."/>
            <person name="Okamoto T."/>
            <person name="Okumura M."/>
            <person name="Phillips J."/>
            <person name="Pollak B."/>
            <person name="Reinders A."/>
            <person name="Roevekamp M."/>
            <person name="Sano R."/>
            <person name="Sawa S."/>
            <person name="Schmid M."/>
            <person name="Shirakawa M."/>
            <person name="Solano R."/>
            <person name="Spunde A."/>
            <person name="Suetsugu N."/>
            <person name="Sugano S."/>
            <person name="Sugiyama A."/>
            <person name="Sun R."/>
            <person name="Suzuki Y."/>
            <person name="Takenaka M."/>
            <person name="Takezawa D."/>
            <person name="Tomogane H."/>
            <person name="Tsuzuki M."/>
            <person name="Ueda T."/>
            <person name="Umeda M."/>
            <person name="Ward J."/>
            <person name="Watanabe Y."/>
            <person name="Yazaki K."/>
            <person name="Yokoyama R."/>
            <person name="Yoshitake Y."/>
            <person name="Yotsui I."/>
            <person name="Zachgo S."/>
            <person name="Schmutz J."/>
        </authorList>
    </citation>
    <scope>NUCLEOTIDE SEQUENCE [LARGE SCALE GENOMIC DNA]</scope>
    <source>
        <strain evidence="3">cv. B-3</strain>
    </source>
</reference>
<dbReference type="Proteomes" id="UP000264353">
    <property type="component" value="Chromosome A2"/>
</dbReference>
<organism evidence="2 3">
    <name type="scientific">Brassica campestris</name>
    <name type="common">Field mustard</name>
    <dbReference type="NCBI Taxonomy" id="3711"/>
    <lineage>
        <taxon>Eukaryota</taxon>
        <taxon>Viridiplantae</taxon>
        <taxon>Streptophyta</taxon>
        <taxon>Embryophyta</taxon>
        <taxon>Tracheophyta</taxon>
        <taxon>Spermatophyta</taxon>
        <taxon>Magnoliopsida</taxon>
        <taxon>eudicotyledons</taxon>
        <taxon>Gunneridae</taxon>
        <taxon>Pentapetalae</taxon>
        <taxon>rosids</taxon>
        <taxon>malvids</taxon>
        <taxon>Brassicales</taxon>
        <taxon>Brassicaceae</taxon>
        <taxon>Brassiceae</taxon>
        <taxon>Brassica</taxon>
    </lineage>
</organism>
<feature type="transmembrane region" description="Helical" evidence="1">
    <location>
        <begin position="25"/>
        <end position="44"/>
    </location>
</feature>
<evidence type="ECO:0000256" key="1">
    <source>
        <dbReference type="SAM" id="Phobius"/>
    </source>
</evidence>
<keyword evidence="1" id="KW-0472">Membrane</keyword>
<evidence type="ECO:0000313" key="3">
    <source>
        <dbReference type="Proteomes" id="UP000264353"/>
    </source>
</evidence>
<name>A0A398A916_BRACM</name>
<protein>
    <submittedName>
        <fullName evidence="2">Uncharacterized protein</fullName>
    </submittedName>
</protein>
<keyword evidence="1" id="KW-1133">Transmembrane helix</keyword>
<sequence length="68" mass="7599">MFSPSNIIIVQAVAKLGIFACGFEARVQAILEATFICFVSLLILTKRGSRWGNRSLRCLVKRPALKFK</sequence>
<keyword evidence="1" id="KW-0812">Transmembrane</keyword>
<dbReference type="AlphaFoldDB" id="A0A398A916"/>
<accession>A0A398A916</accession>
<dbReference type="EMBL" id="CM010629">
    <property type="protein sequence ID" value="RID74327.1"/>
    <property type="molecule type" value="Genomic_DNA"/>
</dbReference>